<evidence type="ECO:0000259" key="1">
    <source>
        <dbReference type="Pfam" id="PF07398"/>
    </source>
</evidence>
<dbReference type="InterPro" id="IPR010872">
    <property type="entry name" value="MDMPI_C-term_domain"/>
</dbReference>
<name>A0AA41Q706_9ACTN</name>
<comment type="caution">
    <text evidence="3">The sequence shown here is derived from an EMBL/GenBank/DDBJ whole genome shotgun (WGS) entry which is preliminary data.</text>
</comment>
<dbReference type="InterPro" id="IPR034660">
    <property type="entry name" value="DinB/YfiT-like"/>
</dbReference>
<dbReference type="NCBIfam" id="TIGR03083">
    <property type="entry name" value="maleylpyruvate isomerase family mycothiol-dependent enzyme"/>
    <property type="match status" value="1"/>
</dbReference>
<feature type="domain" description="MDMPI C-terminal" evidence="1">
    <location>
        <begin position="152"/>
        <end position="252"/>
    </location>
</feature>
<evidence type="ECO:0000313" key="4">
    <source>
        <dbReference type="Proteomes" id="UP001165378"/>
    </source>
</evidence>
<accession>A0AA41Q706</accession>
<feature type="domain" description="Mycothiol-dependent maleylpyruvate isomerase metal-binding" evidence="2">
    <location>
        <begin position="19"/>
        <end position="138"/>
    </location>
</feature>
<evidence type="ECO:0000313" key="3">
    <source>
        <dbReference type="EMBL" id="MCF2532759.1"/>
    </source>
</evidence>
<dbReference type="GO" id="GO:0016853">
    <property type="term" value="F:isomerase activity"/>
    <property type="evidence" value="ECO:0007669"/>
    <property type="project" value="UniProtKB-KW"/>
</dbReference>
<dbReference type="PANTHER" id="PTHR40758">
    <property type="entry name" value="CONSERVED PROTEIN"/>
    <property type="match status" value="1"/>
</dbReference>
<reference evidence="3" key="1">
    <citation type="submission" date="2022-01" db="EMBL/GenBank/DDBJ databases">
        <title>Genome-Based Taxonomic Classification of the Phylum Actinobacteria.</title>
        <authorList>
            <person name="Gao Y."/>
        </authorList>
    </citation>
    <scope>NUCLEOTIDE SEQUENCE</scope>
    <source>
        <strain evidence="3">KLBMP 8922</strain>
    </source>
</reference>
<dbReference type="EMBL" id="JAKFHA010000038">
    <property type="protein sequence ID" value="MCF2532759.1"/>
    <property type="molecule type" value="Genomic_DNA"/>
</dbReference>
<dbReference type="Pfam" id="PF11716">
    <property type="entry name" value="MDMPI_N"/>
    <property type="match status" value="1"/>
</dbReference>
<dbReference type="InterPro" id="IPR024344">
    <property type="entry name" value="MDMPI_metal-binding"/>
</dbReference>
<dbReference type="RefSeq" id="WP_235057531.1">
    <property type="nucleotide sequence ID" value="NZ_JAKFHA010000038.1"/>
</dbReference>
<keyword evidence="4" id="KW-1185">Reference proteome</keyword>
<dbReference type="GO" id="GO:0046872">
    <property type="term" value="F:metal ion binding"/>
    <property type="evidence" value="ECO:0007669"/>
    <property type="project" value="InterPro"/>
</dbReference>
<dbReference type="AlphaFoldDB" id="A0AA41Q706"/>
<proteinExistence type="predicted"/>
<evidence type="ECO:0000259" key="2">
    <source>
        <dbReference type="Pfam" id="PF11716"/>
    </source>
</evidence>
<gene>
    <name evidence="3" type="ORF">LZ495_36880</name>
</gene>
<dbReference type="PANTHER" id="PTHR40758:SF1">
    <property type="entry name" value="CONSERVED PROTEIN"/>
    <property type="match status" value="1"/>
</dbReference>
<sequence>MAEPDYRWTHDEYCELFVAEADRIAALLAGADLGTPVPTCPEWTLAKLAKHLGIAHAWSAANVKAGPDGGPVAPRSLDLGLPADPAGLPEWLAAGARRSADFLREAGPDAPAWTFGPVPHARFWGRRMLHETMVHRLDTEIALGIAPEIAPETAVDGIDELLTILPGVAGRTVAPGGGETLHVHTSGGDVPGEWTVTLAPEGYRWERGHAKGDAALRGPAADVLLVMTRRRDAGAALAAGAVELFGDRAVLDKWLAASAL</sequence>
<dbReference type="InterPro" id="IPR017517">
    <property type="entry name" value="Maleyloyr_isom"/>
</dbReference>
<dbReference type="Pfam" id="PF07398">
    <property type="entry name" value="MDMPI_C"/>
    <property type="match status" value="1"/>
</dbReference>
<dbReference type="Proteomes" id="UP001165378">
    <property type="component" value="Unassembled WGS sequence"/>
</dbReference>
<protein>
    <submittedName>
        <fullName evidence="3">Maleylpyruvate isomerase family mycothiol-dependent enzyme</fullName>
    </submittedName>
</protein>
<keyword evidence="3" id="KW-0413">Isomerase</keyword>
<dbReference type="SUPFAM" id="SSF109854">
    <property type="entry name" value="DinB/YfiT-like putative metalloenzymes"/>
    <property type="match status" value="1"/>
</dbReference>
<dbReference type="GO" id="GO:0005886">
    <property type="term" value="C:plasma membrane"/>
    <property type="evidence" value="ECO:0007669"/>
    <property type="project" value="TreeGrafter"/>
</dbReference>
<organism evidence="3 4">
    <name type="scientific">Yinghuangia soli</name>
    <dbReference type="NCBI Taxonomy" id="2908204"/>
    <lineage>
        <taxon>Bacteria</taxon>
        <taxon>Bacillati</taxon>
        <taxon>Actinomycetota</taxon>
        <taxon>Actinomycetes</taxon>
        <taxon>Kitasatosporales</taxon>
        <taxon>Streptomycetaceae</taxon>
        <taxon>Yinghuangia</taxon>
    </lineage>
</organism>